<feature type="region of interest" description="Disordered" evidence="3">
    <location>
        <begin position="195"/>
        <end position="261"/>
    </location>
</feature>
<accession>A0A232FBY2</accession>
<evidence type="ECO:0000313" key="4">
    <source>
        <dbReference type="EMBL" id="OXU28165.1"/>
    </source>
</evidence>
<dbReference type="EMBL" id="NNAY01000467">
    <property type="protein sequence ID" value="OXU28165.1"/>
    <property type="molecule type" value="Genomic_DNA"/>
</dbReference>
<evidence type="ECO:0000256" key="3">
    <source>
        <dbReference type="SAM" id="MobiDB-lite"/>
    </source>
</evidence>
<keyword evidence="2" id="KW-1015">Disulfide bond</keyword>
<dbReference type="PANTHER" id="PTHR10036">
    <property type="entry name" value="CD59 GLYCOPROTEIN"/>
    <property type="match status" value="1"/>
</dbReference>
<dbReference type="SUPFAM" id="SSF57302">
    <property type="entry name" value="Snake toxin-like"/>
    <property type="match status" value="1"/>
</dbReference>
<comment type="caution">
    <text evidence="4">The sequence shown here is derived from an EMBL/GenBank/DDBJ whole genome shotgun (WGS) entry which is preliminary data.</text>
</comment>
<feature type="compositionally biased region" description="Basic and acidic residues" evidence="3">
    <location>
        <begin position="195"/>
        <end position="204"/>
    </location>
</feature>
<dbReference type="InterPro" id="IPR045860">
    <property type="entry name" value="Snake_toxin-like_sf"/>
</dbReference>
<evidence type="ECO:0000256" key="1">
    <source>
        <dbReference type="ARBA" id="ARBA00022729"/>
    </source>
</evidence>
<keyword evidence="5" id="KW-1185">Reference proteome</keyword>
<feature type="compositionally biased region" description="Basic and acidic residues" evidence="3">
    <location>
        <begin position="163"/>
        <end position="174"/>
    </location>
</feature>
<feature type="region of interest" description="Disordered" evidence="3">
    <location>
        <begin position="150"/>
        <end position="183"/>
    </location>
</feature>
<evidence type="ECO:0000313" key="5">
    <source>
        <dbReference type="Proteomes" id="UP000215335"/>
    </source>
</evidence>
<reference evidence="4 5" key="1">
    <citation type="journal article" date="2017" name="Curr. Biol.">
        <title>The Evolution of Venom by Co-option of Single-Copy Genes.</title>
        <authorList>
            <person name="Martinson E.O."/>
            <person name="Mrinalini"/>
            <person name="Kelkar Y.D."/>
            <person name="Chang C.H."/>
            <person name="Werren J.H."/>
        </authorList>
    </citation>
    <scope>NUCLEOTIDE SEQUENCE [LARGE SCALE GENOMIC DNA]</scope>
    <source>
        <strain evidence="4 5">Alberta</strain>
        <tissue evidence="4">Whole body</tissue>
    </source>
</reference>
<dbReference type="OrthoDB" id="6278121at2759"/>
<name>A0A232FBY2_9HYME</name>
<dbReference type="CDD" id="cd23599">
    <property type="entry name" value="TFP_LU_ECD_Cold"/>
    <property type="match status" value="1"/>
</dbReference>
<dbReference type="Proteomes" id="UP000215335">
    <property type="component" value="Unassembled WGS sequence"/>
</dbReference>
<proteinExistence type="predicted"/>
<keyword evidence="1" id="KW-0732">Signal</keyword>
<organism evidence="4 5">
    <name type="scientific">Trichomalopsis sarcophagae</name>
    <dbReference type="NCBI Taxonomy" id="543379"/>
    <lineage>
        <taxon>Eukaryota</taxon>
        <taxon>Metazoa</taxon>
        <taxon>Ecdysozoa</taxon>
        <taxon>Arthropoda</taxon>
        <taxon>Hexapoda</taxon>
        <taxon>Insecta</taxon>
        <taxon>Pterygota</taxon>
        <taxon>Neoptera</taxon>
        <taxon>Endopterygota</taxon>
        <taxon>Hymenoptera</taxon>
        <taxon>Apocrita</taxon>
        <taxon>Proctotrupomorpha</taxon>
        <taxon>Chalcidoidea</taxon>
        <taxon>Pteromalidae</taxon>
        <taxon>Pteromalinae</taxon>
        <taxon>Trichomalopsis</taxon>
    </lineage>
</organism>
<feature type="compositionally biased region" description="Basic and acidic residues" evidence="3">
    <location>
        <begin position="212"/>
        <end position="261"/>
    </location>
</feature>
<evidence type="ECO:0000256" key="2">
    <source>
        <dbReference type="ARBA" id="ARBA00023157"/>
    </source>
</evidence>
<protein>
    <recommendedName>
        <fullName evidence="6">UPAR/Ly6 domain-containing protein</fullName>
    </recommendedName>
</protein>
<sequence>MQIDKNLDGTIVKKSVASVRYGYLDSPKEITNANNNTEIKAENDSNKTSISNLNTVCLNNLISEKVQTQSSTEIPNRSPTKPVKNYYFNDNCMKDHHLQTIADKLETKTDEIYAQPSVKDPEENVHKILQAIRTLMTKLELQYDSRSVEKIKDTQEEATSNDRSSESRNFHETKMQNTLAIKPVQKKDEVLSITKEKLNNKNDEADTQSSIKESEENIHKTLQESQTLEEKLILDSKDDPRNIEEIEDTQEKSRSDSSSESHIFHEIMKAQSSVNELSKQHILSLFIPQNLFCSGILFPDKEKKMQIWTVVLVGALCLGASNALECYVCKNQEGNIEKCLNTIKTCEQGEDTCLSEIKWGSTPYWNQGAKKQFYISKRCSTKRECERIRRANMPDCSHIWYQDWKCSDCCQGDRCNYYIVSGTDKVGTTVMMFLFPLFAIWILQ</sequence>
<evidence type="ECO:0008006" key="6">
    <source>
        <dbReference type="Google" id="ProtNLM"/>
    </source>
</evidence>
<dbReference type="AlphaFoldDB" id="A0A232FBY2"/>
<gene>
    <name evidence="4" type="ORF">TSAR_001494</name>
</gene>